<proteinExistence type="predicted"/>
<dbReference type="SUPFAM" id="SSF111369">
    <property type="entry name" value="HlyD-like secretion proteins"/>
    <property type="match status" value="1"/>
</dbReference>
<dbReference type="Proteomes" id="UP000294689">
    <property type="component" value="Unassembled WGS sequence"/>
</dbReference>
<protein>
    <submittedName>
        <fullName evidence="4">HlyD family secretion protein</fullName>
    </submittedName>
</protein>
<evidence type="ECO:0000256" key="2">
    <source>
        <dbReference type="ARBA" id="ARBA00023054"/>
    </source>
</evidence>
<comment type="caution">
    <text evidence="4">The sequence shown here is derived from an EMBL/GenBank/DDBJ whole genome shotgun (WGS) entry which is preliminary data.</text>
</comment>
<accession>A0A4R7PZK8</accession>
<dbReference type="AlphaFoldDB" id="A0A4R7PZK8"/>
<gene>
    <name evidence="4" type="ORF">BXY82_2523</name>
</gene>
<dbReference type="GO" id="GO:0030313">
    <property type="term" value="C:cell envelope"/>
    <property type="evidence" value="ECO:0007669"/>
    <property type="project" value="UniProtKB-SubCell"/>
</dbReference>
<dbReference type="Gene3D" id="2.40.30.170">
    <property type="match status" value="1"/>
</dbReference>
<dbReference type="InterPro" id="IPR050465">
    <property type="entry name" value="UPF0194_transport"/>
</dbReference>
<comment type="subcellular location">
    <subcellularLocation>
        <location evidence="1">Cell envelope</location>
    </subcellularLocation>
</comment>
<evidence type="ECO:0000256" key="3">
    <source>
        <dbReference type="SAM" id="Coils"/>
    </source>
</evidence>
<evidence type="ECO:0000313" key="4">
    <source>
        <dbReference type="EMBL" id="TDU40474.1"/>
    </source>
</evidence>
<dbReference type="PANTHER" id="PTHR32347">
    <property type="entry name" value="EFFLUX SYSTEM COMPONENT YKNX-RELATED"/>
    <property type="match status" value="1"/>
</dbReference>
<dbReference type="EMBL" id="SOBW01000008">
    <property type="protein sequence ID" value="TDU40474.1"/>
    <property type="molecule type" value="Genomic_DNA"/>
</dbReference>
<organism evidence="4 5">
    <name type="scientific">Gelidibacter sediminis</name>
    <dbReference type="NCBI Taxonomy" id="1608710"/>
    <lineage>
        <taxon>Bacteria</taxon>
        <taxon>Pseudomonadati</taxon>
        <taxon>Bacteroidota</taxon>
        <taxon>Flavobacteriia</taxon>
        <taxon>Flavobacteriales</taxon>
        <taxon>Flavobacteriaceae</taxon>
        <taxon>Gelidibacter</taxon>
    </lineage>
</organism>
<name>A0A4R7PZK8_9FLAO</name>
<keyword evidence="2 3" id="KW-0175">Coiled coil</keyword>
<evidence type="ECO:0000256" key="1">
    <source>
        <dbReference type="ARBA" id="ARBA00004196"/>
    </source>
</evidence>
<sequence>MLLKDINNLLHLVHIYAEGCKHNKKQFCENQRNQRETNTYSMTYSNYIIPLSLVATILFSCDKSNGKADGYGNFEATEITVSAENNGKLMQFDVNEGDQLTKDQFIGYIDTIPLALKREQLFISKDIISSKSKGVLSQINVLNAKLKTAQTNKTRSENLIKDNAGTQKQLDDVQGEIEVIKNQIRSVEIQNAPVVNELKSIDIQLKQIDDQIDKSKIVNPINGTVLTKYSEPGEITSFGRPLYKIANLGSMQLRVYISETQLANINIGQEVTIKIDDADTMKAYKGIISWIASEAEFTPKIIQTKEERVALVYAVKVDVTNDGSLKIGMPAELWFYNSNTN</sequence>
<evidence type="ECO:0000313" key="5">
    <source>
        <dbReference type="Proteomes" id="UP000294689"/>
    </source>
</evidence>
<keyword evidence="5" id="KW-1185">Reference proteome</keyword>
<reference evidence="4 5" key="1">
    <citation type="submission" date="2019-03" db="EMBL/GenBank/DDBJ databases">
        <title>Genomic Encyclopedia of Archaeal and Bacterial Type Strains, Phase II (KMG-II): from individual species to whole genera.</title>
        <authorList>
            <person name="Goeker M."/>
        </authorList>
    </citation>
    <scope>NUCLEOTIDE SEQUENCE [LARGE SCALE GENOMIC DNA]</scope>
    <source>
        <strain evidence="4 5">DSM 28135</strain>
    </source>
</reference>
<feature type="coiled-coil region" evidence="3">
    <location>
        <begin position="163"/>
        <end position="190"/>
    </location>
</feature>
<dbReference type="PANTHER" id="PTHR32347:SF23">
    <property type="entry name" value="BLL5650 PROTEIN"/>
    <property type="match status" value="1"/>
</dbReference>